<name>A0AAD5Q8D2_PYTIN</name>
<feature type="compositionally biased region" description="Basic residues" evidence="1">
    <location>
        <begin position="41"/>
        <end position="57"/>
    </location>
</feature>
<reference evidence="2" key="1">
    <citation type="submission" date="2021-12" db="EMBL/GenBank/DDBJ databases">
        <title>Prjna785345.</title>
        <authorList>
            <person name="Rujirawat T."/>
            <person name="Krajaejun T."/>
        </authorList>
    </citation>
    <scope>NUCLEOTIDE SEQUENCE</scope>
    <source>
        <strain evidence="2">Pi057C3</strain>
    </source>
</reference>
<dbReference type="AlphaFoldDB" id="A0AAD5Q8D2"/>
<dbReference type="EMBL" id="JAKCXM010000054">
    <property type="protein sequence ID" value="KAJ0404895.1"/>
    <property type="molecule type" value="Genomic_DNA"/>
</dbReference>
<dbReference type="CDD" id="cd19757">
    <property type="entry name" value="Bbox1"/>
    <property type="match status" value="1"/>
</dbReference>
<feature type="compositionally biased region" description="Polar residues" evidence="1">
    <location>
        <begin position="772"/>
        <end position="782"/>
    </location>
</feature>
<sequence length="810" mass="87118">MLARAAVLSVRVPPLRTLPQTDDLASSSSALAVASNARATVKSRQHGTRANRQRSRVKPAAEETLDGWGDFDSDRLLRDDNNGDDGDDEEDEDEGDEQGDCGDEQHDDDGGNSAGDGDHDSRRSRHPSNQRKTDDLDDTVEGRRGHARGRAPSTGLSIARPSTQSQSHQRQRTLAVTELEPSAIDAVRHQQEQALYPTVLPRRSVLRKPGFAHRVTKKYAARQPSGDDSDGTETSFLPRLGRGVSQAATGSGGVLSPRAGGLFGIHVPDTLETRATVFAHLELIWSLLCSRAPASQTTTSPRGAASTDVSTLATRRSTFECSLVLMKLCKTLGIVLSASAVPVSWSSQDKDGVAFEAFCDFVIRNAVQPAMQHFKLDRNLRDYLVTLDRILESLVTTDPPVSEPPMSPRAAAASLRMRELQEIRPVLPYWKKGITSLQRQAPIASNGAGAGVALVEQHRGAKPRPQPAQEARTLQDANIRLKLRLRKSWEPSKSATVQSQQSPQEQPAQPSTSVAVRGTGGLLQGVSGSSFTLEAARATSSPSNNAADRDDDLALDSTSSPAAAPPNCSKPPRTTTAEVCEAENQKDLELVCGHCQHDAASLWCSSCFAVFCGACWTRVHRSVVDTSSLGQRQALVTTLTARPLVRPSDEDIGPPPVDIVYLPTKAFVAGRRSGIRCHGAIIERPEHEEEDVSDRDQDKELMVAIKTTSLLPSLQNARHQDVAKKSMRRSQSNSALEMGSAMDSTANLVKALMLGTASSASVLGSTSSACSPSTQDSATKSLMNRRPKDADRRQHLTVAAVTLDAARLLG</sequence>
<organism evidence="2 3">
    <name type="scientific">Pythium insidiosum</name>
    <name type="common">Pythiosis disease agent</name>
    <dbReference type="NCBI Taxonomy" id="114742"/>
    <lineage>
        <taxon>Eukaryota</taxon>
        <taxon>Sar</taxon>
        <taxon>Stramenopiles</taxon>
        <taxon>Oomycota</taxon>
        <taxon>Peronosporomycetes</taxon>
        <taxon>Pythiales</taxon>
        <taxon>Pythiaceae</taxon>
        <taxon>Pythium</taxon>
    </lineage>
</organism>
<feature type="region of interest" description="Disordered" evidence="1">
    <location>
        <begin position="216"/>
        <end position="237"/>
    </location>
</feature>
<evidence type="ECO:0000313" key="2">
    <source>
        <dbReference type="EMBL" id="KAJ0404895.1"/>
    </source>
</evidence>
<feature type="compositionally biased region" description="Low complexity" evidence="1">
    <location>
        <begin position="498"/>
        <end position="511"/>
    </location>
</feature>
<evidence type="ECO:0000256" key="1">
    <source>
        <dbReference type="SAM" id="MobiDB-lite"/>
    </source>
</evidence>
<feature type="region of interest" description="Disordered" evidence="1">
    <location>
        <begin position="534"/>
        <end position="574"/>
    </location>
</feature>
<feature type="compositionally biased region" description="Acidic residues" evidence="1">
    <location>
        <begin position="82"/>
        <end position="107"/>
    </location>
</feature>
<dbReference type="Gene3D" id="4.10.640.40">
    <property type="entry name" value="Cytoplasmic polyadenylation element-binding protein, ZZ domain"/>
    <property type="match status" value="1"/>
</dbReference>
<feature type="region of interest" description="Disordered" evidence="1">
    <location>
        <begin position="21"/>
        <end position="173"/>
    </location>
</feature>
<dbReference type="InterPro" id="IPR038446">
    <property type="entry name" value="CEBP_ZZ_sf"/>
</dbReference>
<comment type="caution">
    <text evidence="2">The sequence shown here is derived from an EMBL/GenBank/DDBJ whole genome shotgun (WGS) entry which is preliminary data.</text>
</comment>
<feature type="compositionally biased region" description="Low complexity" evidence="1">
    <location>
        <begin position="555"/>
        <end position="572"/>
    </location>
</feature>
<feature type="compositionally biased region" description="Low complexity" evidence="1">
    <location>
        <begin position="25"/>
        <end position="39"/>
    </location>
</feature>
<feature type="region of interest" description="Disordered" evidence="1">
    <location>
        <begin position="763"/>
        <end position="792"/>
    </location>
</feature>
<feature type="compositionally biased region" description="Basic and acidic residues" evidence="1">
    <location>
        <begin position="72"/>
        <end position="81"/>
    </location>
</feature>
<dbReference type="Proteomes" id="UP001209570">
    <property type="component" value="Unassembled WGS sequence"/>
</dbReference>
<feature type="region of interest" description="Disordered" evidence="1">
    <location>
        <begin position="487"/>
        <end position="519"/>
    </location>
</feature>
<keyword evidence="3" id="KW-1185">Reference proteome</keyword>
<gene>
    <name evidence="2" type="ORF">P43SY_001807</name>
</gene>
<evidence type="ECO:0000313" key="3">
    <source>
        <dbReference type="Proteomes" id="UP001209570"/>
    </source>
</evidence>
<proteinExistence type="predicted"/>
<evidence type="ECO:0008006" key="4">
    <source>
        <dbReference type="Google" id="ProtNLM"/>
    </source>
</evidence>
<protein>
    <recommendedName>
        <fullName evidence="4">B box-type domain-containing protein</fullName>
    </recommendedName>
</protein>
<accession>A0AAD5Q8D2</accession>